<reference evidence="11 12" key="1">
    <citation type="submission" date="2016-08" db="EMBL/GenBank/DDBJ databases">
        <title>A Parts List for Fungal Cellulosomes Revealed by Comparative Genomics.</title>
        <authorList>
            <consortium name="DOE Joint Genome Institute"/>
            <person name="Haitjema C.H."/>
            <person name="Gilmore S.P."/>
            <person name="Henske J.K."/>
            <person name="Solomon K.V."/>
            <person name="De Groot R."/>
            <person name="Kuo A."/>
            <person name="Mondo S.J."/>
            <person name="Salamov A.A."/>
            <person name="Labutti K."/>
            <person name="Zhao Z."/>
            <person name="Chiniquy J."/>
            <person name="Barry K."/>
            <person name="Brewer H.M."/>
            <person name="Purvine S.O."/>
            <person name="Wright A.T."/>
            <person name="Boxma B."/>
            <person name="Van Alen T."/>
            <person name="Hackstein J.H."/>
            <person name="Baker S.E."/>
            <person name="Grigoriev I.V."/>
            <person name="O'Malley M.A."/>
        </authorList>
    </citation>
    <scope>NUCLEOTIDE SEQUENCE [LARGE SCALE GENOMIC DNA]</scope>
    <source>
        <strain evidence="11 12">G1</strain>
    </source>
</reference>
<evidence type="ECO:0000313" key="11">
    <source>
        <dbReference type="EMBL" id="ORY34185.1"/>
    </source>
</evidence>
<evidence type="ECO:0000256" key="7">
    <source>
        <dbReference type="ARBA" id="ARBA00023180"/>
    </source>
</evidence>
<accession>A0A1Y2BJ94</accession>
<dbReference type="PANTHER" id="PTHR10519">
    <property type="entry name" value="GABA-B RECEPTOR"/>
    <property type="match status" value="1"/>
</dbReference>
<dbReference type="Proteomes" id="UP000193920">
    <property type="component" value="Unassembled WGS sequence"/>
</dbReference>
<feature type="transmembrane region" description="Helical" evidence="9">
    <location>
        <begin position="299"/>
        <end position="326"/>
    </location>
</feature>
<dbReference type="GO" id="GO:0038039">
    <property type="term" value="C:G protein-coupled receptor heterodimeric complex"/>
    <property type="evidence" value="ECO:0007669"/>
    <property type="project" value="TreeGrafter"/>
</dbReference>
<feature type="transmembrane region" description="Helical" evidence="9">
    <location>
        <begin position="244"/>
        <end position="264"/>
    </location>
</feature>
<feature type="transmembrane region" description="Helical" evidence="9">
    <location>
        <begin position="111"/>
        <end position="133"/>
    </location>
</feature>
<dbReference type="GO" id="GO:0007214">
    <property type="term" value="P:gamma-aminobutyric acid signaling pathway"/>
    <property type="evidence" value="ECO:0007669"/>
    <property type="project" value="TreeGrafter"/>
</dbReference>
<keyword evidence="7" id="KW-0325">Glycoprotein</keyword>
<name>A0A1Y2BJ94_9FUNG</name>
<feature type="domain" description="G-protein coupled receptors family 3 profile" evidence="10">
    <location>
        <begin position="109"/>
        <end position="236"/>
    </location>
</feature>
<evidence type="ECO:0000256" key="2">
    <source>
        <dbReference type="ARBA" id="ARBA00022692"/>
    </source>
</evidence>
<keyword evidence="8" id="KW-0807">Transducer</keyword>
<dbReference type="InterPro" id="IPR002455">
    <property type="entry name" value="GPCR3_GABA-B"/>
</dbReference>
<dbReference type="Pfam" id="PF00003">
    <property type="entry name" value="7tm_3"/>
    <property type="match status" value="1"/>
</dbReference>
<evidence type="ECO:0000256" key="5">
    <source>
        <dbReference type="ARBA" id="ARBA00023136"/>
    </source>
</evidence>
<keyword evidence="4" id="KW-0297">G-protein coupled receptor</keyword>
<dbReference type="PANTHER" id="PTHR10519:SF20">
    <property type="entry name" value="G-PROTEIN COUPLED RECEPTOR 156-RELATED"/>
    <property type="match status" value="1"/>
</dbReference>
<dbReference type="InterPro" id="IPR017978">
    <property type="entry name" value="GPCR_3_C"/>
</dbReference>
<evidence type="ECO:0000256" key="4">
    <source>
        <dbReference type="ARBA" id="ARBA00023040"/>
    </source>
</evidence>
<organism evidence="11 12">
    <name type="scientific">Neocallimastix californiae</name>
    <dbReference type="NCBI Taxonomy" id="1754190"/>
    <lineage>
        <taxon>Eukaryota</taxon>
        <taxon>Fungi</taxon>
        <taxon>Fungi incertae sedis</taxon>
        <taxon>Chytridiomycota</taxon>
        <taxon>Chytridiomycota incertae sedis</taxon>
        <taxon>Neocallimastigomycetes</taxon>
        <taxon>Neocallimastigales</taxon>
        <taxon>Neocallimastigaceae</taxon>
        <taxon>Neocallimastix</taxon>
    </lineage>
</organism>
<evidence type="ECO:0000256" key="3">
    <source>
        <dbReference type="ARBA" id="ARBA00022989"/>
    </source>
</evidence>
<keyword evidence="5 9" id="KW-0472">Membrane</keyword>
<dbReference type="AlphaFoldDB" id="A0A1Y2BJ94"/>
<dbReference type="PROSITE" id="PS50259">
    <property type="entry name" value="G_PROTEIN_RECEP_F3_4"/>
    <property type="match status" value="1"/>
</dbReference>
<feature type="transmembrane region" description="Helical" evidence="9">
    <location>
        <begin position="215"/>
        <end position="238"/>
    </location>
</feature>
<dbReference type="PRINTS" id="PR00248">
    <property type="entry name" value="GPCRMGR"/>
</dbReference>
<gene>
    <name evidence="11" type="ORF">LY90DRAFT_68951</name>
</gene>
<feature type="transmembrane region" description="Helical" evidence="9">
    <location>
        <begin position="145"/>
        <end position="163"/>
    </location>
</feature>
<proteinExistence type="predicted"/>
<keyword evidence="3 9" id="KW-1133">Transmembrane helix</keyword>
<dbReference type="GO" id="GO:0004965">
    <property type="term" value="F:G protein-coupled GABA receptor activity"/>
    <property type="evidence" value="ECO:0007669"/>
    <property type="project" value="InterPro"/>
</dbReference>
<evidence type="ECO:0000313" key="12">
    <source>
        <dbReference type="Proteomes" id="UP000193920"/>
    </source>
</evidence>
<keyword evidence="2 9" id="KW-0812">Transmembrane</keyword>
<evidence type="ECO:0000256" key="1">
    <source>
        <dbReference type="ARBA" id="ARBA00004141"/>
    </source>
</evidence>
<comment type="caution">
    <text evidence="11">The sequence shown here is derived from an EMBL/GenBank/DDBJ whole genome shotgun (WGS) entry which is preliminary data.</text>
</comment>
<comment type="subcellular location">
    <subcellularLocation>
        <location evidence="1">Membrane</location>
        <topology evidence="1">Multi-pass membrane protein</topology>
    </subcellularLocation>
</comment>
<evidence type="ECO:0000259" key="10">
    <source>
        <dbReference type="PROSITE" id="PS50259"/>
    </source>
</evidence>
<dbReference type="STRING" id="1754190.A0A1Y2BJ94"/>
<evidence type="ECO:0000256" key="8">
    <source>
        <dbReference type="ARBA" id="ARBA00023224"/>
    </source>
</evidence>
<evidence type="ECO:0000256" key="6">
    <source>
        <dbReference type="ARBA" id="ARBA00023170"/>
    </source>
</evidence>
<sequence length="342" mass="39867">MNNTYNTKIYGQTYSYCWDDVCSIPSVEREYIEFSQSKIEFDLEILECPENYLNQAINESNIKICYEPKCDKGCNGGKCIKNNVCKCTSTFFKGKYCNEYYKLERIRGMDIAIRVVLLILIIISVMLIVLLLIYRKRPEIKGGGVKFLIIILVGTIFNYSYSYFITYERTLIKCYAIYTFKYIGFSLVFGSILIKSKRIYRIFKGSVKIDLRIKDINIIAFLGLLVLYKIIIIVIWAFNQSVTLQTNNVIDLTILSYTSYIAYLIRDVEKNFKEDLAATVYIYFIFEILSFIVNENLNGISILVQDLISSLSSIIYTTSVIINLFIKRFDILYIHYKINKKT</sequence>
<evidence type="ECO:0000256" key="9">
    <source>
        <dbReference type="SAM" id="Phobius"/>
    </source>
</evidence>
<feature type="transmembrane region" description="Helical" evidence="9">
    <location>
        <begin position="175"/>
        <end position="194"/>
    </location>
</feature>
<protein>
    <recommendedName>
        <fullName evidence="10">G-protein coupled receptors family 3 profile domain-containing protein</fullName>
    </recommendedName>
</protein>
<dbReference type="OrthoDB" id="2158641at2759"/>
<keyword evidence="6" id="KW-0675">Receptor</keyword>
<feature type="transmembrane region" description="Helical" evidence="9">
    <location>
        <begin position="276"/>
        <end position="293"/>
    </location>
</feature>
<dbReference type="InterPro" id="IPR000337">
    <property type="entry name" value="GPCR_3"/>
</dbReference>
<keyword evidence="12" id="KW-1185">Reference proteome</keyword>
<dbReference type="EMBL" id="MCOG01000157">
    <property type="protein sequence ID" value="ORY34185.1"/>
    <property type="molecule type" value="Genomic_DNA"/>
</dbReference>